<keyword evidence="4" id="KW-1185">Reference proteome</keyword>
<reference evidence="3 4" key="1">
    <citation type="submission" date="2024-02" db="EMBL/GenBank/DDBJ databases">
        <authorList>
            <person name="Chen Y."/>
            <person name="Shah S."/>
            <person name="Dougan E. K."/>
            <person name="Thang M."/>
            <person name="Chan C."/>
        </authorList>
    </citation>
    <scope>NUCLEOTIDE SEQUENCE [LARGE SCALE GENOMIC DNA]</scope>
</reference>
<dbReference type="EMBL" id="CAXAMN010008102">
    <property type="protein sequence ID" value="CAK9023968.1"/>
    <property type="molecule type" value="Genomic_DNA"/>
</dbReference>
<evidence type="ECO:0000256" key="1">
    <source>
        <dbReference type="SAM" id="Coils"/>
    </source>
</evidence>
<feature type="region of interest" description="Disordered" evidence="2">
    <location>
        <begin position="354"/>
        <end position="373"/>
    </location>
</feature>
<accession>A0ABP0KB03</accession>
<feature type="coiled-coil region" evidence="1">
    <location>
        <begin position="299"/>
        <end position="333"/>
    </location>
</feature>
<feature type="coiled-coil region" evidence="1">
    <location>
        <begin position="173"/>
        <end position="260"/>
    </location>
</feature>
<name>A0ABP0KB03_9DINO</name>
<evidence type="ECO:0000313" key="4">
    <source>
        <dbReference type="Proteomes" id="UP001642484"/>
    </source>
</evidence>
<proteinExistence type="predicted"/>
<comment type="caution">
    <text evidence="3">The sequence shown here is derived from an EMBL/GenBank/DDBJ whole genome shotgun (WGS) entry which is preliminary data.</text>
</comment>
<evidence type="ECO:0000313" key="3">
    <source>
        <dbReference type="EMBL" id="CAK9023968.1"/>
    </source>
</evidence>
<dbReference type="Proteomes" id="UP001642484">
    <property type="component" value="Unassembled WGS sequence"/>
</dbReference>
<protein>
    <submittedName>
        <fullName evidence="3">Uncharacterized protein</fullName>
    </submittedName>
</protein>
<sequence>MEDGGESLRQFCEACEVKGPQAVLSHFEEREIYCLEDLRKEEDEELHKSLRYNRDLERGDAKKVMSGLERLRKPKEDKTCGVPSMLKAQQAAVEVADSAAVDKPRKIIEDILQRHHFDYLDTVTIIREEEAIECKRRLEDCLKSWLLERAEQRGAGPHAARTCIADLREPEELDSLRQKVKRLREESATLARQNHHLLQQGQEKDQVHQEEMEKMHEEQRRFLLEIHSQRQRLEDAARQLEEKSQENHQIQEDLLGCQQELKRKEMSRMAQQEMPAASWSDPHLKKDLPDERRKEGCECRKLQEMLAKKEQCIVELEERLSNARVELQTWQREADRGATQRVPFKAEGEECKEFKSQPQGSALQPHATSIRPRNPISHGAEHVKVGSKITLPAEGDPRLRYMRIEWSPQMRKHCGRVGVVKNHWRDSVEVTVDNDTWFWDLEVIPSGAVRYCFEGCPLQDFQVCGRKSKCSVCKVDLLRGFGALRCKSHEYTVCKYCQGVTTVPEVGSKVVRGPSFKALHGESVEVKEEDQGICIRQPVDGEVKVRWERTGSESHHRVGKHYQDVWPASG</sequence>
<organism evidence="3 4">
    <name type="scientific">Durusdinium trenchii</name>
    <dbReference type="NCBI Taxonomy" id="1381693"/>
    <lineage>
        <taxon>Eukaryota</taxon>
        <taxon>Sar</taxon>
        <taxon>Alveolata</taxon>
        <taxon>Dinophyceae</taxon>
        <taxon>Suessiales</taxon>
        <taxon>Symbiodiniaceae</taxon>
        <taxon>Durusdinium</taxon>
    </lineage>
</organism>
<evidence type="ECO:0000256" key="2">
    <source>
        <dbReference type="SAM" id="MobiDB-lite"/>
    </source>
</evidence>
<gene>
    <name evidence="3" type="ORF">CCMP2556_LOCUS15427</name>
</gene>
<keyword evidence="1" id="KW-0175">Coiled coil</keyword>